<organism evidence="2 3">
    <name type="scientific">Candidatus Sungbacteria bacterium RIFCSPHIGHO2_02_FULL_49_20</name>
    <dbReference type="NCBI Taxonomy" id="1802272"/>
    <lineage>
        <taxon>Bacteria</taxon>
        <taxon>Candidatus Sungiibacteriota</taxon>
    </lineage>
</organism>
<evidence type="ECO:0000256" key="1">
    <source>
        <dbReference type="SAM" id="Coils"/>
    </source>
</evidence>
<sequence length="173" mass="20131">MMRQNTTETLPEKEEEIEQLIHNLENLNFQNDSELHEALSVSLGDFLSKNFSPTELEERFRENLTKQSGWETANRILTFGVYNDEVHLHIAPVFSESVAEVKRLFFEGLRVLANLLQSDPRLHNIRIITGQSWIVYEHQKLLERMGFSITNLDEAEKAGRAEIMKEKLIELYG</sequence>
<dbReference type="AlphaFoldDB" id="A0A1G2KMD3"/>
<accession>A0A1G2KMD3</accession>
<protein>
    <submittedName>
        <fullName evidence="2">Uncharacterized protein</fullName>
    </submittedName>
</protein>
<dbReference type="EMBL" id="MHQK01000053">
    <property type="protein sequence ID" value="OHA00608.1"/>
    <property type="molecule type" value="Genomic_DNA"/>
</dbReference>
<evidence type="ECO:0000313" key="3">
    <source>
        <dbReference type="Proteomes" id="UP000178710"/>
    </source>
</evidence>
<reference evidence="2 3" key="1">
    <citation type="journal article" date="2016" name="Nat. Commun.">
        <title>Thousands of microbial genomes shed light on interconnected biogeochemical processes in an aquifer system.</title>
        <authorList>
            <person name="Anantharaman K."/>
            <person name="Brown C.T."/>
            <person name="Hug L.A."/>
            <person name="Sharon I."/>
            <person name="Castelle C.J."/>
            <person name="Probst A.J."/>
            <person name="Thomas B.C."/>
            <person name="Singh A."/>
            <person name="Wilkins M.J."/>
            <person name="Karaoz U."/>
            <person name="Brodie E.L."/>
            <person name="Williams K.H."/>
            <person name="Hubbard S.S."/>
            <person name="Banfield J.F."/>
        </authorList>
    </citation>
    <scope>NUCLEOTIDE SEQUENCE [LARGE SCALE GENOMIC DNA]</scope>
</reference>
<proteinExistence type="predicted"/>
<gene>
    <name evidence="2" type="ORF">A3C12_01755</name>
</gene>
<evidence type="ECO:0000313" key="2">
    <source>
        <dbReference type="EMBL" id="OHA00608.1"/>
    </source>
</evidence>
<dbReference type="Proteomes" id="UP000178710">
    <property type="component" value="Unassembled WGS sequence"/>
</dbReference>
<keyword evidence="1" id="KW-0175">Coiled coil</keyword>
<name>A0A1G2KMD3_9BACT</name>
<comment type="caution">
    <text evidence="2">The sequence shown here is derived from an EMBL/GenBank/DDBJ whole genome shotgun (WGS) entry which is preliminary data.</text>
</comment>
<feature type="coiled-coil region" evidence="1">
    <location>
        <begin position="3"/>
        <end position="30"/>
    </location>
</feature>